<dbReference type="Gene3D" id="1.20.1260.10">
    <property type="match status" value="1"/>
</dbReference>
<dbReference type="Pfam" id="PF13794">
    <property type="entry name" value="MiaE_2"/>
    <property type="match status" value="1"/>
</dbReference>
<proteinExistence type="predicted"/>
<accession>A0A841BUK8</accession>
<dbReference type="InterPro" id="IPR059125">
    <property type="entry name" value="Ferritin_actino"/>
</dbReference>
<feature type="domain" description="Ferritin-like" evidence="1">
    <location>
        <begin position="6"/>
        <end position="186"/>
    </location>
</feature>
<name>A0A841BUK8_9ACTN</name>
<gene>
    <name evidence="2" type="ORF">F4553_004754</name>
</gene>
<evidence type="ECO:0000313" key="2">
    <source>
        <dbReference type="EMBL" id="MBB5871375.1"/>
    </source>
</evidence>
<dbReference type="Proteomes" id="UP000587527">
    <property type="component" value="Unassembled WGS sequence"/>
</dbReference>
<dbReference type="CDD" id="cd00657">
    <property type="entry name" value="Ferritin_like"/>
    <property type="match status" value="1"/>
</dbReference>
<organism evidence="2 3">
    <name type="scientific">Allocatelliglobosispora scoriae</name>
    <dbReference type="NCBI Taxonomy" id="643052"/>
    <lineage>
        <taxon>Bacteria</taxon>
        <taxon>Bacillati</taxon>
        <taxon>Actinomycetota</taxon>
        <taxon>Actinomycetes</taxon>
        <taxon>Micromonosporales</taxon>
        <taxon>Micromonosporaceae</taxon>
        <taxon>Allocatelliglobosispora</taxon>
    </lineage>
</organism>
<comment type="caution">
    <text evidence="2">The sequence shown here is derived from an EMBL/GenBank/DDBJ whole genome shotgun (WGS) entry which is preliminary data.</text>
</comment>
<dbReference type="EMBL" id="JACHMN010000002">
    <property type="protein sequence ID" value="MBB5871375.1"/>
    <property type="molecule type" value="Genomic_DNA"/>
</dbReference>
<evidence type="ECO:0000313" key="3">
    <source>
        <dbReference type="Proteomes" id="UP000587527"/>
    </source>
</evidence>
<dbReference type="RefSeq" id="WP_312875324.1">
    <property type="nucleotide sequence ID" value="NZ_JACHMN010000002.1"/>
</dbReference>
<keyword evidence="3" id="KW-1185">Reference proteome</keyword>
<evidence type="ECO:0000259" key="1">
    <source>
        <dbReference type="Pfam" id="PF13794"/>
    </source>
</evidence>
<protein>
    <recommendedName>
        <fullName evidence="1">Ferritin-like domain-containing protein</fullName>
    </recommendedName>
</protein>
<sequence>MSDSSAEGVIDLLGMLAYGELVAFDQMAADARLAPDLTRRGILCEMAAVEIANYRRVADRLIELGVDVEAAMVPFEPALTAYHDETEPVSWHEALIKAYIGNGISDDFFREIAAWLEPADRDLVLRVIHDSAYDDYAAEEIRAAIAADPKIVNALSMWARRLVGEALSQAVRVATERPALAALLGGSAEGGGDAPIWRNLTTAHSARMTAVGLNN</sequence>
<reference evidence="2 3" key="1">
    <citation type="submission" date="2020-08" db="EMBL/GenBank/DDBJ databases">
        <title>Sequencing the genomes of 1000 actinobacteria strains.</title>
        <authorList>
            <person name="Klenk H.-P."/>
        </authorList>
    </citation>
    <scope>NUCLEOTIDE SEQUENCE [LARGE SCALE GENOMIC DNA]</scope>
    <source>
        <strain evidence="2 3">DSM 45362</strain>
    </source>
</reference>
<dbReference type="InterPro" id="IPR012347">
    <property type="entry name" value="Ferritin-like"/>
</dbReference>
<dbReference type="AlphaFoldDB" id="A0A841BUK8"/>